<reference evidence="1" key="1">
    <citation type="submission" date="2016-05" db="EMBL/GenBank/DDBJ databases">
        <authorList>
            <person name="Lavstsen T."/>
            <person name="Jespersen J.S."/>
        </authorList>
    </citation>
    <scope>NUCLEOTIDE SEQUENCE</scope>
    <source>
        <tissue evidence="1">Brain</tissue>
    </source>
</reference>
<sequence>FLDCLTSTRGAEMQRCPVSMCSLTALCFSVSDGPRTENWGRTPTDMTAALETHTHTH</sequence>
<organism evidence="1">
    <name type="scientific">Nothobranchius korthausae</name>
    <dbReference type="NCBI Taxonomy" id="1143690"/>
    <lineage>
        <taxon>Eukaryota</taxon>
        <taxon>Metazoa</taxon>
        <taxon>Chordata</taxon>
        <taxon>Craniata</taxon>
        <taxon>Vertebrata</taxon>
        <taxon>Euteleostomi</taxon>
        <taxon>Actinopterygii</taxon>
        <taxon>Neopterygii</taxon>
        <taxon>Teleostei</taxon>
        <taxon>Neoteleostei</taxon>
        <taxon>Acanthomorphata</taxon>
        <taxon>Ovalentaria</taxon>
        <taxon>Atherinomorphae</taxon>
        <taxon>Cyprinodontiformes</taxon>
        <taxon>Nothobranchiidae</taxon>
        <taxon>Nothobranchius</taxon>
    </lineage>
</organism>
<proteinExistence type="predicted"/>
<gene>
    <name evidence="1" type="primary">Nfu_g_1_016551</name>
</gene>
<feature type="non-terminal residue" evidence="1">
    <location>
        <position position="1"/>
    </location>
</feature>
<reference evidence="1" key="2">
    <citation type="submission" date="2016-06" db="EMBL/GenBank/DDBJ databases">
        <title>The genome of a short-lived fish provides insights into sex chromosome evolution and the genetic control of aging.</title>
        <authorList>
            <person name="Reichwald K."/>
            <person name="Felder M."/>
            <person name="Petzold A."/>
            <person name="Koch P."/>
            <person name="Groth M."/>
            <person name="Platzer M."/>
        </authorList>
    </citation>
    <scope>NUCLEOTIDE SEQUENCE</scope>
    <source>
        <tissue evidence="1">Brain</tissue>
    </source>
</reference>
<dbReference type="AlphaFoldDB" id="A0A1A8HE96"/>
<evidence type="ECO:0000313" key="1">
    <source>
        <dbReference type="EMBL" id="SBQ82531.1"/>
    </source>
</evidence>
<name>A0A1A8HE96_9TELE</name>
<accession>A0A1A8HE96</accession>
<dbReference type="EMBL" id="HAEC01014314">
    <property type="protein sequence ID" value="SBQ82531.1"/>
    <property type="molecule type" value="Transcribed_RNA"/>
</dbReference>
<feature type="non-terminal residue" evidence="1">
    <location>
        <position position="57"/>
    </location>
</feature>
<protein>
    <submittedName>
        <fullName evidence="1">Uncharacterized protein</fullName>
    </submittedName>
</protein>